<dbReference type="GO" id="GO:0046677">
    <property type="term" value="P:response to antibiotic"/>
    <property type="evidence" value="ECO:0007669"/>
    <property type="project" value="InterPro"/>
</dbReference>
<dbReference type="VEuPathDB" id="FungiDB:RhiirA1_477030"/>
<evidence type="ECO:0000313" key="2">
    <source>
        <dbReference type="Proteomes" id="UP000233469"/>
    </source>
</evidence>
<dbReference type="VEuPathDB" id="FungiDB:FUN_014305"/>
<dbReference type="EMBL" id="LLXL01001352">
    <property type="protein sequence ID" value="PKK64946.1"/>
    <property type="molecule type" value="Genomic_DNA"/>
</dbReference>
<reference evidence="1 2" key="1">
    <citation type="submission" date="2016-04" db="EMBL/GenBank/DDBJ databases">
        <title>Genome analyses suggest a sexual origin of heterokaryosis in a supposedly ancient asexual fungus.</title>
        <authorList>
            <person name="Ropars J."/>
            <person name="Sedzielewska K."/>
            <person name="Noel J."/>
            <person name="Charron P."/>
            <person name="Farinelli L."/>
            <person name="Marton T."/>
            <person name="Kruger M."/>
            <person name="Pelin A."/>
            <person name="Brachmann A."/>
            <person name="Corradi N."/>
        </authorList>
    </citation>
    <scope>NUCLEOTIDE SEQUENCE [LARGE SCALE GENOMIC DNA]</scope>
    <source>
        <strain evidence="1 2">C2</strain>
    </source>
</reference>
<comment type="caution">
    <text evidence="1">The sequence shown here is derived from an EMBL/GenBank/DDBJ whole genome shotgun (WGS) entry which is preliminary data.</text>
</comment>
<proteinExistence type="predicted"/>
<dbReference type="VEuPathDB" id="FungiDB:RhiirFUN_011503"/>
<evidence type="ECO:0000313" key="1">
    <source>
        <dbReference type="EMBL" id="PKK64946.1"/>
    </source>
</evidence>
<dbReference type="Proteomes" id="UP000233469">
    <property type="component" value="Unassembled WGS sequence"/>
</dbReference>
<reference evidence="1 2" key="2">
    <citation type="submission" date="2017-10" db="EMBL/GenBank/DDBJ databases">
        <title>Extensive intraspecific genome diversity in a model arbuscular mycorrhizal fungus.</title>
        <authorList>
            <person name="Chen E.C.H."/>
            <person name="Morin E."/>
            <person name="Baudet D."/>
            <person name="Noel J."/>
            <person name="Ndikumana S."/>
            <person name="Charron P."/>
            <person name="St-Onge C."/>
            <person name="Giorgi J."/>
            <person name="Grigoriev I.V."/>
            <person name="Roux C."/>
            <person name="Martin F.M."/>
            <person name="Corradi N."/>
        </authorList>
    </citation>
    <scope>NUCLEOTIDE SEQUENCE [LARGE SCALE GENOMIC DNA]</scope>
    <source>
        <strain evidence="1 2">C2</strain>
    </source>
</reference>
<name>A0A2N1MTH2_9GLOM</name>
<dbReference type="Pfam" id="PF05139">
    <property type="entry name" value="Erythro_esteras"/>
    <property type="match status" value="1"/>
</dbReference>
<protein>
    <submittedName>
        <fullName evidence="1">Uncharacterized protein</fullName>
    </submittedName>
</protein>
<gene>
    <name evidence="1" type="ORF">RhiirC2_715909</name>
</gene>
<sequence length="105" mass="12320">MVKRWARFKKQLGDDEIDELLAAEINAMVVKDSEEYYRTMIGAGTKSWNLRDSHMLRMLEALMKYLECQRNSITKNALDIDIRNSVEKNIHQIFEVNDDEVISLL</sequence>
<organism evidence="1 2">
    <name type="scientific">Rhizophagus irregularis</name>
    <dbReference type="NCBI Taxonomy" id="588596"/>
    <lineage>
        <taxon>Eukaryota</taxon>
        <taxon>Fungi</taxon>
        <taxon>Fungi incertae sedis</taxon>
        <taxon>Mucoromycota</taxon>
        <taxon>Glomeromycotina</taxon>
        <taxon>Glomeromycetes</taxon>
        <taxon>Glomerales</taxon>
        <taxon>Glomeraceae</taxon>
        <taxon>Rhizophagus</taxon>
    </lineage>
</organism>
<dbReference type="SUPFAM" id="SSF159501">
    <property type="entry name" value="EreA/ChaN-like"/>
    <property type="match status" value="1"/>
</dbReference>
<dbReference type="InterPro" id="IPR007815">
    <property type="entry name" value="Emycin_Estase"/>
</dbReference>
<accession>A0A2N1MTH2</accession>
<dbReference type="AlphaFoldDB" id="A0A2N1MTH2"/>